<keyword evidence="2" id="KW-0408">Iron</keyword>
<reference evidence="4" key="1">
    <citation type="submission" date="2021-07" db="EMBL/GenBank/DDBJ databases">
        <authorList>
            <person name="Durling M."/>
        </authorList>
    </citation>
    <scope>NUCLEOTIDE SEQUENCE</scope>
</reference>
<comment type="similarity">
    <text evidence="1 2">Belongs to the iron/ascorbate-dependent oxidoreductase family.</text>
</comment>
<keyword evidence="2" id="KW-0479">Metal-binding</keyword>
<dbReference type="GO" id="GO:0016491">
    <property type="term" value="F:oxidoreductase activity"/>
    <property type="evidence" value="ECO:0007669"/>
    <property type="project" value="UniProtKB-KW"/>
</dbReference>
<dbReference type="Proteomes" id="UP000701801">
    <property type="component" value="Unassembled WGS sequence"/>
</dbReference>
<evidence type="ECO:0000313" key="5">
    <source>
        <dbReference type="Proteomes" id="UP000701801"/>
    </source>
</evidence>
<gene>
    <name evidence="4" type="ORF">HYALB_00012946</name>
</gene>
<dbReference type="EMBL" id="CAJVRM010000313">
    <property type="protein sequence ID" value="CAG8979447.1"/>
    <property type="molecule type" value="Genomic_DNA"/>
</dbReference>
<dbReference type="AlphaFoldDB" id="A0A9N9LVV2"/>
<dbReference type="InterPro" id="IPR027443">
    <property type="entry name" value="IPNS-like_sf"/>
</dbReference>
<dbReference type="Gene3D" id="2.60.120.330">
    <property type="entry name" value="B-lactam Antibiotic, Isopenicillin N Synthase, Chain"/>
    <property type="match status" value="1"/>
</dbReference>
<dbReference type="InterPro" id="IPR044861">
    <property type="entry name" value="IPNS-like_FE2OG_OXY"/>
</dbReference>
<evidence type="ECO:0000313" key="4">
    <source>
        <dbReference type="EMBL" id="CAG8979447.1"/>
    </source>
</evidence>
<dbReference type="SUPFAM" id="SSF51197">
    <property type="entry name" value="Clavaminate synthase-like"/>
    <property type="match status" value="1"/>
</dbReference>
<proteinExistence type="inferred from homology"/>
<dbReference type="InterPro" id="IPR050231">
    <property type="entry name" value="Iron_ascorbate_oxido_reductase"/>
</dbReference>
<sequence length="385" mass="42730">MSEQKYLDRCAAFPHNVSCADIPTVSFNQLLEGNENESEKLYDACRKHGFFLLDLRDTTDGERLLEDAEMMFGINEATLSLDSETLEKYKFNPPESLTGYKSAGQIKTDDGYMDTTEMYNISQDDILHTSGSKHDNPQTIEIKRDQCRDFFNHAYAAIVVIFSHLDKRLGLSPGTLASLCPQTELSHTSLRMLLTLPSSDASASPVTLGGHTDIGTITMIFTTAGGLQVLPAGAENVNDNWKFIRLQPKCAVINIGDTLVEWTGGLLRSSLHRVAKVPGKQNESSRLSLDYLVRPNSRGSMGRLKSNGIIPALAEGEEEETRSVDEWAAWRVKEIMSDIIKQQTRGGIAVYLSSCSRNHGILKNRRTQGLKNVYCAKLFLGEFPT</sequence>
<dbReference type="Pfam" id="PF03171">
    <property type="entry name" value="2OG-FeII_Oxy"/>
    <property type="match status" value="1"/>
</dbReference>
<comment type="caution">
    <text evidence="4">The sequence shown here is derived from an EMBL/GenBank/DDBJ whole genome shotgun (WGS) entry which is preliminary data.</text>
</comment>
<organism evidence="4 5">
    <name type="scientific">Hymenoscyphus albidus</name>
    <dbReference type="NCBI Taxonomy" id="595503"/>
    <lineage>
        <taxon>Eukaryota</taxon>
        <taxon>Fungi</taxon>
        <taxon>Dikarya</taxon>
        <taxon>Ascomycota</taxon>
        <taxon>Pezizomycotina</taxon>
        <taxon>Leotiomycetes</taxon>
        <taxon>Helotiales</taxon>
        <taxon>Helotiaceae</taxon>
        <taxon>Hymenoscyphus</taxon>
    </lineage>
</organism>
<evidence type="ECO:0000259" key="3">
    <source>
        <dbReference type="PROSITE" id="PS51471"/>
    </source>
</evidence>
<name>A0A9N9LVV2_9HELO</name>
<accession>A0A9N9LVV2</accession>
<dbReference type="GO" id="GO:0046872">
    <property type="term" value="F:metal ion binding"/>
    <property type="evidence" value="ECO:0007669"/>
    <property type="project" value="UniProtKB-KW"/>
</dbReference>
<dbReference type="InterPro" id="IPR005123">
    <property type="entry name" value="Oxoglu/Fe-dep_dioxygenase_dom"/>
</dbReference>
<evidence type="ECO:0000256" key="2">
    <source>
        <dbReference type="RuleBase" id="RU003682"/>
    </source>
</evidence>
<dbReference type="PANTHER" id="PTHR47990">
    <property type="entry name" value="2-OXOGLUTARATE (2OG) AND FE(II)-DEPENDENT OXYGENASE SUPERFAMILY PROTEIN-RELATED"/>
    <property type="match status" value="1"/>
</dbReference>
<dbReference type="InterPro" id="IPR026992">
    <property type="entry name" value="DIOX_N"/>
</dbReference>
<dbReference type="Pfam" id="PF14226">
    <property type="entry name" value="DIOX_N"/>
    <property type="match status" value="1"/>
</dbReference>
<feature type="domain" description="Fe2OG dioxygenase" evidence="3">
    <location>
        <begin position="186"/>
        <end position="295"/>
    </location>
</feature>
<dbReference type="PROSITE" id="PS51471">
    <property type="entry name" value="FE2OG_OXY"/>
    <property type="match status" value="1"/>
</dbReference>
<evidence type="ECO:0000256" key="1">
    <source>
        <dbReference type="ARBA" id="ARBA00008056"/>
    </source>
</evidence>
<dbReference type="OrthoDB" id="288590at2759"/>
<dbReference type="GO" id="GO:0044283">
    <property type="term" value="P:small molecule biosynthetic process"/>
    <property type="evidence" value="ECO:0007669"/>
    <property type="project" value="UniProtKB-ARBA"/>
</dbReference>
<keyword evidence="2" id="KW-0560">Oxidoreductase</keyword>
<keyword evidence="5" id="KW-1185">Reference proteome</keyword>
<protein>
    <recommendedName>
        <fullName evidence="3">Fe2OG dioxygenase domain-containing protein</fullName>
    </recommendedName>
</protein>